<dbReference type="PANTHER" id="PTHR18934:SF109">
    <property type="entry name" value="ATP-DEPENDENT RNA HELICASE DHX15 HOMOLOG"/>
    <property type="match status" value="1"/>
</dbReference>
<dbReference type="CDD" id="cd17973">
    <property type="entry name" value="DEXHc_DHX15"/>
    <property type="match status" value="1"/>
</dbReference>
<evidence type="ECO:0000256" key="5">
    <source>
        <dbReference type="ARBA" id="ARBA00022806"/>
    </source>
</evidence>
<dbReference type="PROSITE" id="PS51192">
    <property type="entry name" value="HELICASE_ATP_BIND_1"/>
    <property type="match status" value="1"/>
</dbReference>
<dbReference type="Pfam" id="PF21010">
    <property type="entry name" value="HA2_C"/>
    <property type="match status" value="1"/>
</dbReference>
<dbReference type="InterPro" id="IPR011545">
    <property type="entry name" value="DEAD/DEAH_box_helicase_dom"/>
</dbReference>
<protein>
    <recommendedName>
        <fullName evidence="1">RNA helicase</fullName>
        <ecNumber evidence="1">3.6.4.13</ecNumber>
    </recommendedName>
</protein>
<evidence type="ECO:0000256" key="1">
    <source>
        <dbReference type="ARBA" id="ARBA00012552"/>
    </source>
</evidence>
<dbReference type="SMART" id="SM00490">
    <property type="entry name" value="HELICc"/>
    <property type="match status" value="1"/>
</dbReference>
<dbReference type="SMART" id="SM00487">
    <property type="entry name" value="DEXDc"/>
    <property type="match status" value="1"/>
</dbReference>
<dbReference type="PROSITE" id="PS00690">
    <property type="entry name" value="DEAH_ATP_HELICASE"/>
    <property type="match status" value="1"/>
</dbReference>
<accession>A0A9P1GHY2</accession>
<evidence type="ECO:0000256" key="3">
    <source>
        <dbReference type="ARBA" id="ARBA00022741"/>
    </source>
</evidence>
<evidence type="ECO:0000313" key="16">
    <source>
        <dbReference type="Proteomes" id="UP001152797"/>
    </source>
</evidence>
<dbReference type="GO" id="GO:0016787">
    <property type="term" value="F:hydrolase activity"/>
    <property type="evidence" value="ECO:0007669"/>
    <property type="project" value="UniProtKB-KW"/>
</dbReference>
<keyword evidence="4" id="KW-0378">Hydrolase</keyword>
<dbReference type="FunFam" id="3.40.50.300:FF:000007">
    <property type="entry name" value="Pre-mRNA-splicing factor ATP-dependent RNA helicase"/>
    <property type="match status" value="1"/>
</dbReference>
<dbReference type="GO" id="GO:0003723">
    <property type="term" value="F:RNA binding"/>
    <property type="evidence" value="ECO:0007669"/>
    <property type="project" value="TreeGrafter"/>
</dbReference>
<dbReference type="AlphaFoldDB" id="A0A9P1GHY2"/>
<keyword evidence="6" id="KW-0067">ATP-binding</keyword>
<name>A0A9P1GHY2_9DINO</name>
<dbReference type="InterPro" id="IPR003593">
    <property type="entry name" value="AAA+_ATPase"/>
</dbReference>
<dbReference type="FunFam" id="3.40.50.300:FF:001148">
    <property type="entry name" value="Pre-mRNA-splicing factor ATP-dependent RNA helicase DHX15/PRP43"/>
    <property type="match status" value="1"/>
</dbReference>
<dbReference type="GO" id="GO:0005524">
    <property type="term" value="F:ATP binding"/>
    <property type="evidence" value="ECO:0007669"/>
    <property type="project" value="UniProtKB-KW"/>
</dbReference>
<reference evidence="14" key="2">
    <citation type="submission" date="2024-04" db="EMBL/GenBank/DDBJ databases">
        <authorList>
            <person name="Chen Y."/>
            <person name="Shah S."/>
            <person name="Dougan E. K."/>
            <person name="Thang M."/>
            <person name="Chan C."/>
        </authorList>
    </citation>
    <scope>NUCLEOTIDE SEQUENCE [LARGE SCALE GENOMIC DNA]</scope>
</reference>
<dbReference type="EC" id="3.6.4.13" evidence="1"/>
<gene>
    <name evidence="13" type="ORF">C1SCF055_LOCUS39513</name>
</gene>
<dbReference type="EMBL" id="CAMXCT020006446">
    <property type="protein sequence ID" value="CAL1167996.1"/>
    <property type="molecule type" value="Genomic_DNA"/>
</dbReference>
<dbReference type="InterPro" id="IPR001650">
    <property type="entry name" value="Helicase_C-like"/>
</dbReference>
<dbReference type="OrthoDB" id="10253254at2759"/>
<evidence type="ECO:0000256" key="7">
    <source>
        <dbReference type="ARBA" id="ARBA00023187"/>
    </source>
</evidence>
<evidence type="ECO:0000313" key="15">
    <source>
        <dbReference type="EMBL" id="CAL4801933.1"/>
    </source>
</evidence>
<evidence type="ECO:0000256" key="2">
    <source>
        <dbReference type="ARBA" id="ARBA00022664"/>
    </source>
</evidence>
<dbReference type="Gene3D" id="3.40.50.300">
    <property type="entry name" value="P-loop containing nucleotide triphosphate hydrolases"/>
    <property type="match status" value="2"/>
</dbReference>
<keyword evidence="16" id="KW-1185">Reference proteome</keyword>
<dbReference type="InterPro" id="IPR044756">
    <property type="entry name" value="DHX15_DEXHc"/>
</dbReference>
<dbReference type="PANTHER" id="PTHR18934">
    <property type="entry name" value="ATP-DEPENDENT RNA HELICASE"/>
    <property type="match status" value="1"/>
</dbReference>
<dbReference type="EMBL" id="CAMXCT030006446">
    <property type="protein sequence ID" value="CAL4801933.1"/>
    <property type="molecule type" value="Genomic_DNA"/>
</dbReference>
<dbReference type="InterPro" id="IPR027417">
    <property type="entry name" value="P-loop_NTPase"/>
</dbReference>
<dbReference type="SMART" id="SM00382">
    <property type="entry name" value="AAA"/>
    <property type="match status" value="1"/>
</dbReference>
<evidence type="ECO:0000256" key="6">
    <source>
        <dbReference type="ARBA" id="ARBA00022840"/>
    </source>
</evidence>
<evidence type="ECO:0000259" key="12">
    <source>
        <dbReference type="PROSITE" id="PS51194"/>
    </source>
</evidence>
<comment type="catalytic activity">
    <reaction evidence="9">
        <text>ATP + H2O = ADP + phosphate + H(+)</text>
        <dbReference type="Rhea" id="RHEA:13065"/>
        <dbReference type="ChEBI" id="CHEBI:15377"/>
        <dbReference type="ChEBI" id="CHEBI:15378"/>
        <dbReference type="ChEBI" id="CHEBI:30616"/>
        <dbReference type="ChEBI" id="CHEBI:43474"/>
        <dbReference type="ChEBI" id="CHEBI:456216"/>
        <dbReference type="EC" id="3.6.4.13"/>
    </reaction>
</comment>
<dbReference type="CDD" id="cd18791">
    <property type="entry name" value="SF2_C_RHA"/>
    <property type="match status" value="1"/>
</dbReference>
<dbReference type="Pfam" id="PF07717">
    <property type="entry name" value="OB_NTP_bind"/>
    <property type="match status" value="1"/>
</dbReference>
<proteinExistence type="inferred from homology"/>
<keyword evidence="3" id="KW-0547">Nucleotide-binding</keyword>
<dbReference type="EMBL" id="CAMXCT010006446">
    <property type="protein sequence ID" value="CAI4014621.1"/>
    <property type="molecule type" value="Genomic_DNA"/>
</dbReference>
<evidence type="ECO:0000313" key="14">
    <source>
        <dbReference type="EMBL" id="CAL1167996.1"/>
    </source>
</evidence>
<dbReference type="InterPro" id="IPR007502">
    <property type="entry name" value="Helicase-assoc_dom"/>
</dbReference>
<feature type="domain" description="Helicase C-terminal" evidence="12">
    <location>
        <begin position="258"/>
        <end position="437"/>
    </location>
</feature>
<keyword evidence="2" id="KW-0507">mRNA processing</keyword>
<dbReference type="GO" id="GO:0008380">
    <property type="term" value="P:RNA splicing"/>
    <property type="evidence" value="ECO:0007669"/>
    <property type="project" value="UniProtKB-KW"/>
</dbReference>
<evidence type="ECO:0000259" key="11">
    <source>
        <dbReference type="PROSITE" id="PS51192"/>
    </source>
</evidence>
<dbReference type="InterPro" id="IPR011709">
    <property type="entry name" value="DEAD-box_helicase_OB_fold"/>
</dbReference>
<dbReference type="Gene3D" id="1.20.120.1080">
    <property type="match status" value="1"/>
</dbReference>
<dbReference type="SUPFAM" id="SSF52540">
    <property type="entry name" value="P-loop containing nucleoside triphosphate hydrolases"/>
    <property type="match status" value="1"/>
</dbReference>
<dbReference type="GO" id="GO:0006397">
    <property type="term" value="P:mRNA processing"/>
    <property type="evidence" value="ECO:0007669"/>
    <property type="project" value="UniProtKB-KW"/>
</dbReference>
<comment type="similarity">
    <text evidence="8">Belongs to the DEAD box helicase family. DEAH subfamily. DDX15/PRP43 sub-subfamily.</text>
</comment>
<feature type="region of interest" description="Disordered" evidence="10">
    <location>
        <begin position="1"/>
        <end position="37"/>
    </location>
</feature>
<dbReference type="PROSITE" id="PS51194">
    <property type="entry name" value="HELICASE_CTER"/>
    <property type="match status" value="1"/>
</dbReference>
<sequence>MATMGIDGGAKRLEETQNGAPPSKKAKSVEKPTVNPLTERPFSDRYYDILEKRQKLPAWEARKEFLKLIKRNQTVVLVGETGSGKTTQLPQFLLEAGYHMAGDKPKGIACTQPRRVAAMSVAQRVADELDTMLGSHVGYLIRFEDKTSTETILKFLTDGMLLREAMTDPLLTKYSVIILDEAHERTLATDVLFGLIKEVMKRRPDLKLVVMSATMDAQKMQGYFDNAPLLNIPGRTHPVEIFYTSEPERDYLEAAMRTVVQIHNSEPEGDILLFLTGEEEIEQACRQLRKESSRFPENGELVAVPLYSSLPPAQQQKIFEPAPGPRFPGAPSGRKVVVATNIAETSITIDGIVYVVDPGFAKQKVYNPRIRVESLLVSPVSKASAAQRAGRAGRTRPGKCFRLYTEKAFTTELTEQTYPEILRSNLGVVVLTLKKLGIDDLVHFDFLDPPAPETMMRALEMLNFLNHLNDDGDLTDAGDQAAEFPLDPQLAKMLIDSPKFKCSNEILSISSMLSVPNVFVRPKEFGKEADDAKNRFTHLDGDHLTLLNVFHAYKQYTTEGADPAQFCYDSYINSRSMKSAENVREQLKRTMERLQLPMVSTDFRDKEYYPNIRKCLVAGYFMQVAHLEKSSHYLTVRDNQVVALHPSTGITHKPEWVLYHEFVLTSKNFIRTVTQVRGEWLLEIAPSYYDVRNFPKSEARTQLERLQAKKGTAQHQ</sequence>
<dbReference type="InterPro" id="IPR014001">
    <property type="entry name" value="Helicase_ATP-bd"/>
</dbReference>
<organism evidence="13">
    <name type="scientific">Cladocopium goreaui</name>
    <dbReference type="NCBI Taxonomy" id="2562237"/>
    <lineage>
        <taxon>Eukaryota</taxon>
        <taxon>Sar</taxon>
        <taxon>Alveolata</taxon>
        <taxon>Dinophyceae</taxon>
        <taxon>Suessiales</taxon>
        <taxon>Symbiodiniaceae</taxon>
        <taxon>Cladocopium</taxon>
    </lineage>
</organism>
<evidence type="ECO:0000256" key="10">
    <source>
        <dbReference type="SAM" id="MobiDB-lite"/>
    </source>
</evidence>
<dbReference type="FunFam" id="1.20.120.1080:FF:000003">
    <property type="entry name" value="Pre-mRNA-splicing factor ATP-dependent RNA helicase PRP43"/>
    <property type="match status" value="1"/>
</dbReference>
<dbReference type="Proteomes" id="UP001152797">
    <property type="component" value="Unassembled WGS sequence"/>
</dbReference>
<dbReference type="InterPro" id="IPR002464">
    <property type="entry name" value="DNA/RNA_helicase_DEAH_CS"/>
</dbReference>
<dbReference type="GO" id="GO:0003724">
    <property type="term" value="F:RNA helicase activity"/>
    <property type="evidence" value="ECO:0007669"/>
    <property type="project" value="UniProtKB-EC"/>
</dbReference>
<dbReference type="Pfam" id="PF00271">
    <property type="entry name" value="Helicase_C"/>
    <property type="match status" value="1"/>
</dbReference>
<evidence type="ECO:0000313" key="13">
    <source>
        <dbReference type="EMBL" id="CAI4014621.1"/>
    </source>
</evidence>
<evidence type="ECO:0000256" key="9">
    <source>
        <dbReference type="ARBA" id="ARBA00047984"/>
    </source>
</evidence>
<comment type="caution">
    <text evidence="13">The sequence shown here is derived from an EMBL/GenBank/DDBJ whole genome shotgun (WGS) entry which is preliminary data.</text>
</comment>
<dbReference type="SMART" id="SM00847">
    <property type="entry name" value="HA2"/>
    <property type="match status" value="1"/>
</dbReference>
<evidence type="ECO:0000256" key="8">
    <source>
        <dbReference type="ARBA" id="ARBA00024333"/>
    </source>
</evidence>
<reference evidence="13" key="1">
    <citation type="submission" date="2022-10" db="EMBL/GenBank/DDBJ databases">
        <authorList>
            <person name="Chen Y."/>
            <person name="Dougan E. K."/>
            <person name="Chan C."/>
            <person name="Rhodes N."/>
            <person name="Thang M."/>
        </authorList>
    </citation>
    <scope>NUCLEOTIDE SEQUENCE</scope>
</reference>
<keyword evidence="5 15" id="KW-0347">Helicase</keyword>
<dbReference type="Pfam" id="PF00270">
    <property type="entry name" value="DEAD"/>
    <property type="match status" value="1"/>
</dbReference>
<evidence type="ECO:0000256" key="4">
    <source>
        <dbReference type="ARBA" id="ARBA00022801"/>
    </source>
</evidence>
<feature type="domain" description="Helicase ATP-binding" evidence="11">
    <location>
        <begin position="66"/>
        <end position="233"/>
    </location>
</feature>
<keyword evidence="7" id="KW-0508">mRNA splicing</keyword>